<dbReference type="Gramene" id="MELO3C033960.2.1">
    <property type="protein sequence ID" value="MELO3C033960.2.1"/>
    <property type="gene ID" value="MELO3C033960.2"/>
</dbReference>
<evidence type="ECO:0000313" key="1">
    <source>
        <dbReference type="EnsemblPlants" id="MELO3C033960.2.1"/>
    </source>
</evidence>
<organism evidence="1">
    <name type="scientific">Cucumis melo</name>
    <name type="common">Muskmelon</name>
    <dbReference type="NCBI Taxonomy" id="3656"/>
    <lineage>
        <taxon>Eukaryota</taxon>
        <taxon>Viridiplantae</taxon>
        <taxon>Streptophyta</taxon>
        <taxon>Embryophyta</taxon>
        <taxon>Tracheophyta</taxon>
        <taxon>Spermatophyta</taxon>
        <taxon>Magnoliopsida</taxon>
        <taxon>eudicotyledons</taxon>
        <taxon>Gunneridae</taxon>
        <taxon>Pentapetalae</taxon>
        <taxon>rosids</taxon>
        <taxon>fabids</taxon>
        <taxon>Cucurbitales</taxon>
        <taxon>Cucurbitaceae</taxon>
        <taxon>Benincaseae</taxon>
        <taxon>Cucumis</taxon>
    </lineage>
</organism>
<protein>
    <submittedName>
        <fullName evidence="1">Uncharacterized protein</fullName>
    </submittedName>
</protein>
<proteinExistence type="predicted"/>
<reference evidence="1" key="1">
    <citation type="submission" date="2023-03" db="UniProtKB">
        <authorList>
            <consortium name="EnsemblPlants"/>
        </authorList>
    </citation>
    <scope>IDENTIFICATION</scope>
</reference>
<name>A0A9I9EIP1_CUCME</name>
<accession>A0A9I9EIP1</accession>
<dbReference type="AlphaFoldDB" id="A0A9I9EIP1"/>
<sequence>MFGRKETLRLRGNLKPICFYPSHSTLPLSHFSHFPCPLQLHFPTTTRSVDCGDIVHHDDLTPKKPGCENNFIMNLTMGKLRFRISVSVENLLHSSFDGDVEMIGSSRVSVSGWELTHSKWCGRESYPKCVRKSITNIMCNIVGDTSTKFDPKFISSFHIEFDVSVGVGRGIINIIGGLGSQTDVIHFLCNGTTNKKFKDEAQFYDAI</sequence>
<dbReference type="EnsemblPlants" id="MELO3C033960.2.1">
    <property type="protein sequence ID" value="MELO3C033960.2.1"/>
    <property type="gene ID" value="MELO3C033960.2"/>
</dbReference>